<gene>
    <name evidence="1" type="ORF">H1D24_38370</name>
</gene>
<proteinExistence type="predicted"/>
<comment type="caution">
    <text evidence="1">The sequence shown here is derived from an EMBL/GenBank/DDBJ whole genome shotgun (WGS) entry which is preliminary data.</text>
</comment>
<organism evidence="1 2">
    <name type="scientific">Streptomyces himalayensis subsp. himalayensis</name>
    <dbReference type="NCBI Taxonomy" id="2756131"/>
    <lineage>
        <taxon>Bacteria</taxon>
        <taxon>Bacillati</taxon>
        <taxon>Actinomycetota</taxon>
        <taxon>Actinomycetes</taxon>
        <taxon>Kitasatosporales</taxon>
        <taxon>Streptomycetaceae</taxon>
        <taxon>Streptomyces</taxon>
        <taxon>Streptomyces himalayensis</taxon>
    </lineage>
</organism>
<dbReference type="AlphaFoldDB" id="A0A7W0DUC8"/>
<dbReference type="EMBL" id="JACEHE010000046">
    <property type="protein sequence ID" value="MBA2951461.1"/>
    <property type="molecule type" value="Genomic_DNA"/>
</dbReference>
<accession>A0A7W0DUC8</accession>
<evidence type="ECO:0000313" key="2">
    <source>
        <dbReference type="Proteomes" id="UP000545761"/>
    </source>
</evidence>
<sequence length="284" mass="31438">MLTLSRSVTRAASGKEPLPPAFASWVSQGIKFRRSSVSMLAGVPGSHKTRIMLNAVVNMGVSTLAFSTDSDQDTVSSRLLAKATNTPTAVTEEWLRTEPEKCARLLAQYDFLRWDFRPDPSLDDIWHGLYAYHEAEGRYPDQTVIDIASDVGHDTGDEWGSLRDLMRQAKVIARETGTHLLLVHHASDSERTKRPCPRRSDIHGKVAAIPELIVTCGTTNTGDLHVACVKNRHAKADADASNHFPMHLDAATSLVGDYIERPHAPAYGGWGQDQHEYAEREEGW</sequence>
<dbReference type="Gene3D" id="3.40.50.300">
    <property type="entry name" value="P-loop containing nucleotide triphosphate hydrolases"/>
    <property type="match status" value="1"/>
</dbReference>
<name>A0A7W0DUC8_9ACTN</name>
<dbReference type="InterPro" id="IPR027417">
    <property type="entry name" value="P-loop_NTPase"/>
</dbReference>
<dbReference type="SUPFAM" id="SSF52540">
    <property type="entry name" value="P-loop containing nucleoside triphosphate hydrolases"/>
    <property type="match status" value="1"/>
</dbReference>
<protein>
    <submittedName>
        <fullName evidence="1">AAA family ATPase</fullName>
    </submittedName>
</protein>
<evidence type="ECO:0000313" key="1">
    <source>
        <dbReference type="EMBL" id="MBA2951461.1"/>
    </source>
</evidence>
<dbReference type="Proteomes" id="UP000545761">
    <property type="component" value="Unassembled WGS sequence"/>
</dbReference>
<reference evidence="1 2" key="1">
    <citation type="submission" date="2020-07" db="EMBL/GenBank/DDBJ databases">
        <title>Streptomyces isolated from Indian soil.</title>
        <authorList>
            <person name="Mandal S."/>
            <person name="Maiti P.K."/>
        </authorList>
    </citation>
    <scope>NUCLEOTIDE SEQUENCE [LARGE SCALE GENOMIC DNA]</scope>
    <source>
        <strain evidence="1 2">PSKA28</strain>
    </source>
</reference>